<feature type="compositionally biased region" description="Basic residues" evidence="1">
    <location>
        <begin position="1222"/>
        <end position="1234"/>
    </location>
</feature>
<reference evidence="3" key="2">
    <citation type="submission" date="2024-04" db="EMBL/GenBank/DDBJ databases">
        <authorList>
            <person name="Chen Y."/>
            <person name="Shah S."/>
            <person name="Dougan E. K."/>
            <person name="Thang M."/>
            <person name="Chan C."/>
        </authorList>
    </citation>
    <scope>NUCLEOTIDE SEQUENCE [LARGE SCALE GENOMIC DNA]</scope>
</reference>
<name>A0A9P1CPA5_9DINO</name>
<feature type="compositionally biased region" description="Pro residues" evidence="1">
    <location>
        <begin position="909"/>
        <end position="919"/>
    </location>
</feature>
<gene>
    <name evidence="2" type="ORF">C1SCF055_LOCUS21651</name>
</gene>
<feature type="region of interest" description="Disordered" evidence="1">
    <location>
        <begin position="943"/>
        <end position="967"/>
    </location>
</feature>
<comment type="caution">
    <text evidence="2">The sequence shown here is derived from an EMBL/GenBank/DDBJ whole genome shotgun (WGS) entry which is preliminary data.</text>
</comment>
<evidence type="ECO:0000313" key="4">
    <source>
        <dbReference type="Proteomes" id="UP001152797"/>
    </source>
</evidence>
<feature type="region of interest" description="Disordered" evidence="1">
    <location>
        <begin position="826"/>
        <end position="872"/>
    </location>
</feature>
<feature type="region of interest" description="Disordered" evidence="1">
    <location>
        <begin position="904"/>
        <end position="924"/>
    </location>
</feature>
<accession>A0A9P1CPA5</accession>
<feature type="region of interest" description="Disordered" evidence="1">
    <location>
        <begin position="1209"/>
        <end position="1244"/>
    </location>
</feature>
<keyword evidence="4" id="KW-1185">Reference proteome</keyword>
<evidence type="ECO:0000313" key="2">
    <source>
        <dbReference type="EMBL" id="CAI3995050.1"/>
    </source>
</evidence>
<dbReference type="Proteomes" id="UP001152797">
    <property type="component" value="Unassembled WGS sequence"/>
</dbReference>
<feature type="region of interest" description="Disordered" evidence="1">
    <location>
        <begin position="632"/>
        <end position="658"/>
    </location>
</feature>
<protein>
    <submittedName>
        <fullName evidence="2">Uncharacterized protein</fullName>
    </submittedName>
</protein>
<proteinExistence type="predicted"/>
<dbReference type="EMBL" id="CAMXCT010002025">
    <property type="protein sequence ID" value="CAI3995050.1"/>
    <property type="molecule type" value="Genomic_DNA"/>
</dbReference>
<dbReference type="EMBL" id="CAMXCT020002025">
    <property type="protein sequence ID" value="CAL1148425.1"/>
    <property type="molecule type" value="Genomic_DNA"/>
</dbReference>
<reference evidence="2" key="1">
    <citation type="submission" date="2022-10" db="EMBL/GenBank/DDBJ databases">
        <authorList>
            <person name="Chen Y."/>
            <person name="Dougan E. K."/>
            <person name="Chan C."/>
            <person name="Rhodes N."/>
            <person name="Thang M."/>
        </authorList>
    </citation>
    <scope>NUCLEOTIDE SEQUENCE</scope>
</reference>
<dbReference type="OrthoDB" id="2139710at2759"/>
<organism evidence="2">
    <name type="scientific">Cladocopium goreaui</name>
    <dbReference type="NCBI Taxonomy" id="2562237"/>
    <lineage>
        <taxon>Eukaryota</taxon>
        <taxon>Sar</taxon>
        <taxon>Alveolata</taxon>
        <taxon>Dinophyceae</taxon>
        <taxon>Suessiales</taxon>
        <taxon>Symbiodiniaceae</taxon>
        <taxon>Cladocopium</taxon>
    </lineage>
</organism>
<sequence>MLVDYQGLVKEGPGSLWPKSTLGALVDGKRLDREALKVLQELCAKGEERLKSMDIHELADASAQKLNAKKCHMVSSDGKIISEFFDLKNHDRLTAVAQNVNPLLQLVGLQNAQGDLVDATYATVPMELLEQIALEVASGLAHIACWFGGPQHLAGSPSLPWRFGSVLPPPGRFNDEMRLRIGPGTPVVHLGAMVVLSITDGLPCFPAVQKIRATRELTVDDIIKIRSAHQDECNKNKMKLLEQHPGADTVLAIMSLVRYTAEEVFFELGHRLVFYENRALERRFQTTSLPLVPQGAGARDVSAPAEEQLKRSDDTQLETLEESYWEKASKDGNREPHYRSPHPGTTLVWDYGKLEIDAVQKLLKELQVFRQEVMKALPGYYVFFDEGALHAIPPTIISPEGAFCGVPRSRTPFCPEKRRQPELPALEGESKLGVNFLTRWNQSPKASWEDFEPQVPVRKRLTQEWKPSLPEECVQRSNSHGADAHSGGCAEWRGQFYVPWWQKDLPATFGGLGVRSTVHSRPLDFLDLLSCPAGASVFCPLGVSCGGLLVAFPLLDLVLLHHPPGHLLLPCLVLVCWLPTCMSLDRSAGDIELSITLAGGLRVTILAPSASAASATRLFNHVAAFQDGPEPSEFELVSSPPVSPRQSTPAPYSETRDQVRRSLLPCPSSLLRLGVRLCGSASSGRDRVERAWLCGQWAGAVQSQRIHSPDRTPPIDLRSRFYAVLQQDVEPYIMDWPVIADEVAAVVLDNGNLHATGSSLSVVVVDLQEEVVAQMRLPEVGEHYPFTFDVDQPFAIPSPPQLLAATREWVAAGAGIEGSAMPYFSAEEGDLHTPGAAEEEEGMPATPRARRRQKHPPGPERPTGNAKKPTVASLAASVEQLLVMNEGLVKSVESLAGRQQVLEQRSAPAAPPLQPPPQHPHQGILRQPISASLQGAAAPLGVLAQHLPPPPRTQAPTASGLLASPQFQPPDLLELEDEKRAPDPSISSDHLAKAVLAQSQALTALVSQIAQQGGDPILDLGNTASSASTRGAQGRARLQGELASQKGVFFQAVLASMARRMQPTASPEGSPQELLDRGVCGTRYLERFGGYGRVRELGCLQQQVMSIMDCLQASNWQAARDQTALLAVTIDQAALDQGRFELANLLCLQEEPPATVFSARPMNVLNKPRAFSQLADQKWVTVALAYIKELDVITNKRLELTSQSKHTIFGGASSDSPGNPHPKPKPGPKKKGRGGGKGGGSNVAAEGETVSTVFPLPLPALDLFDGSGPGLSRCRLWSLAKSRLVYIWTLVLDFMFLGRWPTNDELRRSPSAEQCAVFDRLRTMLTVCGEAWDQFPLCPGRTGPELGAQLFHVEKFCEACPDLSGGYLAADRMKFCPDTSLVSASEYPELLPYRSLDPSRLKLVGEGTWPMERYLDSVLWLPFVEPAFLMHGLDTPADGIPNFKAEKPKDCLTLAKVWDVRGLLFLAEEPLVPGYFSRVFNAYKSPEKDRQIGDRQMPSSTAREVVGDHLKGAPKGKSRPQPEALYPCFNSLFQGDHLGVEFALCSHETLLKNHGLLCSDTRIQGHMNFPVTTCWDALVIDDYFCLSADHVHAPAAATFAFTGLSRARDAYDQEQLLGSPEKDVVAQTCLKAAGAEIRSSEKNVRLGFVPVAAPLAKRLALSVLSLRASDLPGLSAGVCARLAGNWVSVWQFRKCWSSLVDGLFLFASKCEQDPGSIFSMPRSIAQELVMLASVAPLVVSNIAVDYLEEFYASDASNQKGAIVKAPIAKSLHEVLWLDADKKGHYSALDQPFRALLRQTGNFDLDETLESGPALESPWKAPLLYFDFVEICGGAGKVTDALSSMGFVCAPTLDLSESEHYDLSSLRLLEWIIFMLEENRFRSFLIEPPCTSFSPAAHPAVRSYREPLGFDRLNPKTLHGNILAFRSLILLRVARRCRRPCGLEQSRLSKMAWLQAWLSLLEIGFSEAVIASCQFQSIHRKEFRLLCYLLDTAFLDCRCPGGHAHVRIQGSYTKPSAVYTDALALHLAQAFRLALRKLDAESLLEPEVDGHETIMSNDLMLTSKWEVVRSWFWTRLGHINVLEMSSAVSNLVSVGKKRFSVRFCSLVDSAVCRGAFSKGRSSSRALQPLLRKAGAVCVPLRSAQGRALVAFPDLLPVLRALNLKGLKRFAANWIRLTLFLVMQGAANGELFPGDPWSFNRSRFLILAAAMVLCPYCAGGMPLAPTTAAERCSPLRMRLNSICDEAKSQTLVGGESCRPCNSPTNSPYGRASQAADEAGDDSDPFCMAVTVD</sequence>
<feature type="region of interest" description="Disordered" evidence="1">
    <location>
        <begin position="2256"/>
        <end position="2281"/>
    </location>
</feature>
<dbReference type="EMBL" id="CAMXCT030002025">
    <property type="protein sequence ID" value="CAL4782362.1"/>
    <property type="molecule type" value="Genomic_DNA"/>
</dbReference>
<evidence type="ECO:0000256" key="1">
    <source>
        <dbReference type="SAM" id="MobiDB-lite"/>
    </source>
</evidence>
<evidence type="ECO:0000313" key="3">
    <source>
        <dbReference type="EMBL" id="CAL1148425.1"/>
    </source>
</evidence>
<feature type="region of interest" description="Disordered" evidence="1">
    <location>
        <begin position="294"/>
        <end position="313"/>
    </location>
</feature>